<sequence length="232" mass="24733">MPSLKSVAKVAYPYYSPPPPSSPLPCNPTPPPPCTPPPPLPPPPPPSACPPPSPVAPYTFPCDCQHCGCGHHHHSSSTQCFTTISLTNSWRPNSTKNSSRSRITHANNWRSRGTQYAAKCGAYSTFTERPFFTAVKPSRSTASRCWQQHTTKIAVCVSLGGLFFLAFLAVGLFCVAKKKKKPIMVPAAACEEPDEPQRPHGGEAAAAHALGHGGGKISGGMHPHPHSSGYNH</sequence>
<evidence type="ECO:0000256" key="2">
    <source>
        <dbReference type="SAM" id="Phobius"/>
    </source>
</evidence>
<feature type="transmembrane region" description="Helical" evidence="2">
    <location>
        <begin position="157"/>
        <end position="176"/>
    </location>
</feature>
<evidence type="ECO:0000313" key="3">
    <source>
        <dbReference type="EMBL" id="CAA2966448.1"/>
    </source>
</evidence>
<dbReference type="PANTHER" id="PTHR35697:SF6">
    <property type="entry name" value="LEUCINE-RICH REPEAT EXTENSIN-LIKE PROTEIN 3"/>
    <property type="match status" value="1"/>
</dbReference>
<comment type="caution">
    <text evidence="3">The sequence shown here is derived from an EMBL/GenBank/DDBJ whole genome shotgun (WGS) entry which is preliminary data.</text>
</comment>
<accession>A0A8S0QGI2</accession>
<dbReference type="InterPro" id="IPR044950">
    <property type="entry name" value="TED6/7"/>
</dbReference>
<gene>
    <name evidence="3" type="ORF">OLEA9_A083955</name>
</gene>
<organism evidence="3 4">
    <name type="scientific">Olea europaea subsp. europaea</name>
    <dbReference type="NCBI Taxonomy" id="158383"/>
    <lineage>
        <taxon>Eukaryota</taxon>
        <taxon>Viridiplantae</taxon>
        <taxon>Streptophyta</taxon>
        <taxon>Embryophyta</taxon>
        <taxon>Tracheophyta</taxon>
        <taxon>Spermatophyta</taxon>
        <taxon>Magnoliopsida</taxon>
        <taxon>eudicotyledons</taxon>
        <taxon>Gunneridae</taxon>
        <taxon>Pentapetalae</taxon>
        <taxon>asterids</taxon>
        <taxon>lamiids</taxon>
        <taxon>Lamiales</taxon>
        <taxon>Oleaceae</taxon>
        <taxon>Oleeae</taxon>
        <taxon>Olea</taxon>
    </lineage>
</organism>
<feature type="region of interest" description="Disordered" evidence="1">
    <location>
        <begin position="191"/>
        <end position="232"/>
    </location>
</feature>
<dbReference type="Gramene" id="OE9A083955T1">
    <property type="protein sequence ID" value="OE9A083955C1"/>
    <property type="gene ID" value="OE9A083955"/>
</dbReference>
<evidence type="ECO:0000313" key="4">
    <source>
        <dbReference type="Proteomes" id="UP000594638"/>
    </source>
</evidence>
<dbReference type="Proteomes" id="UP000594638">
    <property type="component" value="Unassembled WGS sequence"/>
</dbReference>
<protein>
    <submittedName>
        <fullName evidence="3">Basic proline-rich -like</fullName>
    </submittedName>
</protein>
<keyword evidence="2" id="KW-0472">Membrane</keyword>
<dbReference type="GO" id="GO:0009834">
    <property type="term" value="P:plant-type secondary cell wall biogenesis"/>
    <property type="evidence" value="ECO:0007669"/>
    <property type="project" value="InterPro"/>
</dbReference>
<name>A0A8S0QGI2_OLEEU</name>
<keyword evidence="2" id="KW-0812">Transmembrane</keyword>
<keyword evidence="2" id="KW-1133">Transmembrane helix</keyword>
<keyword evidence="4" id="KW-1185">Reference proteome</keyword>
<dbReference type="AlphaFoldDB" id="A0A8S0QGI2"/>
<evidence type="ECO:0000256" key="1">
    <source>
        <dbReference type="SAM" id="MobiDB-lite"/>
    </source>
</evidence>
<proteinExistence type="predicted"/>
<dbReference type="PANTHER" id="PTHR35697">
    <property type="entry name" value="OS08G0108300 PROTEIN"/>
    <property type="match status" value="1"/>
</dbReference>
<reference evidence="3 4" key="1">
    <citation type="submission" date="2019-12" db="EMBL/GenBank/DDBJ databases">
        <authorList>
            <person name="Alioto T."/>
            <person name="Alioto T."/>
            <person name="Gomez Garrido J."/>
        </authorList>
    </citation>
    <scope>NUCLEOTIDE SEQUENCE [LARGE SCALE GENOMIC DNA]</scope>
</reference>
<dbReference type="EMBL" id="CACTIH010001861">
    <property type="protein sequence ID" value="CAA2966448.1"/>
    <property type="molecule type" value="Genomic_DNA"/>
</dbReference>
<feature type="region of interest" description="Disordered" evidence="1">
    <location>
        <begin position="18"/>
        <end position="48"/>
    </location>
</feature>